<organism evidence="1 2">
    <name type="scientific">Pogonophryne albipinna</name>
    <dbReference type="NCBI Taxonomy" id="1090488"/>
    <lineage>
        <taxon>Eukaryota</taxon>
        <taxon>Metazoa</taxon>
        <taxon>Chordata</taxon>
        <taxon>Craniata</taxon>
        <taxon>Vertebrata</taxon>
        <taxon>Euteleostomi</taxon>
        <taxon>Actinopterygii</taxon>
        <taxon>Neopterygii</taxon>
        <taxon>Teleostei</taxon>
        <taxon>Neoteleostei</taxon>
        <taxon>Acanthomorphata</taxon>
        <taxon>Eupercaria</taxon>
        <taxon>Perciformes</taxon>
        <taxon>Notothenioidei</taxon>
        <taxon>Pogonophryne</taxon>
    </lineage>
</organism>
<dbReference type="Proteomes" id="UP001219934">
    <property type="component" value="Unassembled WGS sequence"/>
</dbReference>
<evidence type="ECO:0000313" key="2">
    <source>
        <dbReference type="Proteomes" id="UP001219934"/>
    </source>
</evidence>
<dbReference type="Gene3D" id="3.30.250.20">
    <property type="entry name" value="L1 transposable element, C-terminal domain"/>
    <property type="match status" value="1"/>
</dbReference>
<keyword evidence="2" id="KW-1185">Reference proteome</keyword>
<comment type="caution">
    <text evidence="1">The sequence shown here is derived from an EMBL/GenBank/DDBJ whole genome shotgun (WGS) entry which is preliminary data.</text>
</comment>
<evidence type="ECO:0000313" key="1">
    <source>
        <dbReference type="EMBL" id="KAJ4935484.1"/>
    </source>
</evidence>
<dbReference type="InterPro" id="IPR042566">
    <property type="entry name" value="L1_C"/>
</dbReference>
<dbReference type="AlphaFoldDB" id="A0AAD6B1G8"/>
<accession>A0AAD6B1G8</accession>
<gene>
    <name evidence="1" type="ORF">JOQ06_017017</name>
</gene>
<dbReference type="EMBL" id="JAPTMU010000011">
    <property type="protein sequence ID" value="KAJ4935484.1"/>
    <property type="molecule type" value="Genomic_DNA"/>
</dbReference>
<name>A0AAD6B1G8_9TELE</name>
<sequence length="147" mass="16572">MLHKLFTGLEKAPVLDRAHRVPASRPKDGERPRFFLCKVHIFQVKEEILKLSRQKGKLVLGGTQIFIFPDYSADLDKRRAAYNEVKAVLRKADVRYGLLYPARLRITFGTGRLLNQGVVYHGLDIGIGMLRVDEAVGNGNALCRDVV</sequence>
<protein>
    <submittedName>
        <fullName evidence="1">Uncharacterized protein</fullName>
    </submittedName>
</protein>
<dbReference type="PANTHER" id="PTHR11505">
    <property type="entry name" value="L1 TRANSPOSABLE ELEMENT-RELATED"/>
    <property type="match status" value="1"/>
</dbReference>
<reference evidence="1" key="1">
    <citation type="submission" date="2022-11" db="EMBL/GenBank/DDBJ databases">
        <title>Chromosome-level genome of Pogonophryne albipinna.</title>
        <authorList>
            <person name="Jo E."/>
        </authorList>
    </citation>
    <scope>NUCLEOTIDE SEQUENCE</scope>
    <source>
        <strain evidence="1">SGF0006</strain>
        <tissue evidence="1">Muscle</tissue>
    </source>
</reference>
<proteinExistence type="predicted"/>
<dbReference type="InterPro" id="IPR004244">
    <property type="entry name" value="Transposase_22"/>
</dbReference>